<keyword evidence="2" id="KW-1185">Reference proteome</keyword>
<name>A0A5B8W5K1_9SPHI</name>
<reference evidence="1 2" key="1">
    <citation type="journal article" date="2013" name="J. Microbiol.">
        <title>Mucilaginibacter ginsenosidivorax sp. nov., with ginsenoside converting activity isolated from sediment.</title>
        <authorList>
            <person name="Kim J.K."/>
            <person name="Choi T.E."/>
            <person name="Liu Q.M."/>
            <person name="Park H.Y."/>
            <person name="Yi T.H."/>
            <person name="Yoon M.H."/>
            <person name="Kim S.C."/>
            <person name="Im W.T."/>
        </authorList>
    </citation>
    <scope>NUCLEOTIDE SEQUENCE [LARGE SCALE GENOMIC DNA]</scope>
    <source>
        <strain evidence="1 2">KHI28</strain>
    </source>
</reference>
<dbReference type="KEGG" id="mgk:FSB76_25670"/>
<dbReference type="OrthoDB" id="757707at2"/>
<proteinExistence type="predicted"/>
<dbReference type="RefSeq" id="WP_147058513.1">
    <property type="nucleotide sequence ID" value="NZ_CP042437.1"/>
</dbReference>
<protein>
    <submittedName>
        <fullName evidence="1">Uncharacterized protein</fullName>
    </submittedName>
</protein>
<gene>
    <name evidence="1" type="ORF">FSB76_25670</name>
</gene>
<dbReference type="EMBL" id="CP042437">
    <property type="protein sequence ID" value="QEC79174.1"/>
    <property type="molecule type" value="Genomic_DNA"/>
</dbReference>
<dbReference type="AlphaFoldDB" id="A0A5B8W5K1"/>
<organism evidence="1 2">
    <name type="scientific">Mucilaginibacter ginsenosidivorax</name>
    <dbReference type="NCBI Taxonomy" id="862126"/>
    <lineage>
        <taxon>Bacteria</taxon>
        <taxon>Pseudomonadati</taxon>
        <taxon>Bacteroidota</taxon>
        <taxon>Sphingobacteriia</taxon>
        <taxon>Sphingobacteriales</taxon>
        <taxon>Sphingobacteriaceae</taxon>
        <taxon>Mucilaginibacter</taxon>
    </lineage>
</organism>
<evidence type="ECO:0000313" key="1">
    <source>
        <dbReference type="EMBL" id="QEC79174.1"/>
    </source>
</evidence>
<evidence type="ECO:0000313" key="2">
    <source>
        <dbReference type="Proteomes" id="UP000321362"/>
    </source>
</evidence>
<dbReference type="Proteomes" id="UP000321362">
    <property type="component" value="Chromosome"/>
</dbReference>
<sequence>MLIFMRMNATNTIEIPGLITQKITQKLVFNTDGITIQKNSPFAGSAFLPATNIAAFRYGVSWVRGYKFVFGRQYFIEVQNYDRKISRIKLGSYYGIRKEVYGRLWNDIIQQLWENYFVNLFNYYHDLYKINQTFELCGITFHFAGICWDQQDILPWHTIAVSSYSTYFMIYNCQNKKQCKSKNFANDWNAVILQVLLKEIVKERNVMLS</sequence>
<accession>A0A5B8W5K1</accession>